<dbReference type="OrthoDB" id="5829213at2759"/>
<reference evidence="1 2" key="1">
    <citation type="submission" date="2015-09" db="EMBL/GenBank/DDBJ databases">
        <title>Draft genome of the parasitic nematode Teladorsagia circumcincta isolate WARC Sus (inbred).</title>
        <authorList>
            <person name="Mitreva M."/>
        </authorList>
    </citation>
    <scope>NUCLEOTIDE SEQUENCE [LARGE SCALE GENOMIC DNA]</scope>
    <source>
        <strain evidence="1 2">S</strain>
    </source>
</reference>
<gene>
    <name evidence="1" type="ORF">TELCIR_14351</name>
</gene>
<proteinExistence type="predicted"/>
<accession>A0A2G9U2V4</accession>
<dbReference type="AlphaFoldDB" id="A0A2G9U2V4"/>
<evidence type="ECO:0000313" key="1">
    <source>
        <dbReference type="EMBL" id="PIO64032.1"/>
    </source>
</evidence>
<organism evidence="1 2">
    <name type="scientific">Teladorsagia circumcincta</name>
    <name type="common">Brown stomach worm</name>
    <name type="synonym">Ostertagia circumcincta</name>
    <dbReference type="NCBI Taxonomy" id="45464"/>
    <lineage>
        <taxon>Eukaryota</taxon>
        <taxon>Metazoa</taxon>
        <taxon>Ecdysozoa</taxon>
        <taxon>Nematoda</taxon>
        <taxon>Chromadorea</taxon>
        <taxon>Rhabditida</taxon>
        <taxon>Rhabditina</taxon>
        <taxon>Rhabditomorpha</taxon>
        <taxon>Strongyloidea</taxon>
        <taxon>Trichostrongylidae</taxon>
        <taxon>Teladorsagia</taxon>
    </lineage>
</organism>
<sequence length="137" mass="15397">MGIHRECLRDGNYKDPTQIAREFRESGGIIITIEYVQEHGITVPVLQKLASPNFSLTTKKKDGSELHAQELRQLLCEANCFCQKNWVPFNTNKWNAPYGGCYYKSPANAVQLFRKTRASGWGCSIKTTNGLGQTANQ</sequence>
<dbReference type="PANTHER" id="PTHR31024:SF3">
    <property type="entry name" value="C-TYPE LECTIN-RELATED"/>
    <property type="match status" value="1"/>
</dbReference>
<name>A0A2G9U2V4_TELCI</name>
<evidence type="ECO:0000313" key="2">
    <source>
        <dbReference type="Proteomes" id="UP000230423"/>
    </source>
</evidence>
<keyword evidence="2" id="KW-1185">Reference proteome</keyword>
<dbReference type="EMBL" id="KZ350288">
    <property type="protein sequence ID" value="PIO64032.1"/>
    <property type="molecule type" value="Genomic_DNA"/>
</dbReference>
<dbReference type="Proteomes" id="UP000230423">
    <property type="component" value="Unassembled WGS sequence"/>
</dbReference>
<dbReference type="PANTHER" id="PTHR31024">
    <property type="entry name" value="C-TYPE LECTIN"/>
    <property type="match status" value="1"/>
</dbReference>
<protein>
    <submittedName>
        <fullName evidence="1">Uncharacterized protein</fullName>
    </submittedName>
</protein>